<dbReference type="AlphaFoldDB" id="A0A0B6Y0K5"/>
<proteinExistence type="predicted"/>
<reference evidence="1" key="1">
    <citation type="submission" date="2014-12" db="EMBL/GenBank/DDBJ databases">
        <title>Insight into the proteome of Arion vulgaris.</title>
        <authorList>
            <person name="Aradska J."/>
            <person name="Bulat T."/>
            <person name="Smidak R."/>
            <person name="Sarate P."/>
            <person name="Gangsoo J."/>
            <person name="Sialana F."/>
            <person name="Bilban M."/>
            <person name="Lubec G."/>
        </authorList>
    </citation>
    <scope>NUCLEOTIDE SEQUENCE</scope>
    <source>
        <tissue evidence="1">Skin</tissue>
    </source>
</reference>
<evidence type="ECO:0000313" key="1">
    <source>
        <dbReference type="EMBL" id="CEK49326.1"/>
    </source>
</evidence>
<sequence>ANERKEGRKGHVLSINIVANTRRNIHMKFILSSSSSSRAAVMYVGRSDLSLVDAVLEKPIKRCVSI</sequence>
<protein>
    <submittedName>
        <fullName evidence="1">Uncharacterized protein</fullName>
    </submittedName>
</protein>
<dbReference type="EMBL" id="HACG01002461">
    <property type="protein sequence ID" value="CEK49326.1"/>
    <property type="molecule type" value="Transcribed_RNA"/>
</dbReference>
<gene>
    <name evidence="1" type="primary">ORF7341</name>
</gene>
<organism evidence="1">
    <name type="scientific">Arion vulgaris</name>
    <dbReference type="NCBI Taxonomy" id="1028688"/>
    <lineage>
        <taxon>Eukaryota</taxon>
        <taxon>Metazoa</taxon>
        <taxon>Spiralia</taxon>
        <taxon>Lophotrochozoa</taxon>
        <taxon>Mollusca</taxon>
        <taxon>Gastropoda</taxon>
        <taxon>Heterobranchia</taxon>
        <taxon>Euthyneura</taxon>
        <taxon>Panpulmonata</taxon>
        <taxon>Eupulmonata</taxon>
        <taxon>Stylommatophora</taxon>
        <taxon>Helicina</taxon>
        <taxon>Arionoidea</taxon>
        <taxon>Arionidae</taxon>
        <taxon>Arion</taxon>
    </lineage>
</organism>
<name>A0A0B6Y0K5_9EUPU</name>
<accession>A0A0B6Y0K5</accession>
<feature type="non-terminal residue" evidence="1">
    <location>
        <position position="1"/>
    </location>
</feature>